<evidence type="ECO:0000313" key="3">
    <source>
        <dbReference type="Proteomes" id="UP000593594"/>
    </source>
</evidence>
<dbReference type="Proteomes" id="UP000593594">
    <property type="component" value="Chromosome"/>
</dbReference>
<keyword evidence="3" id="KW-1185">Reference proteome</keyword>
<feature type="signal peptide" evidence="1">
    <location>
        <begin position="1"/>
        <end position="27"/>
    </location>
</feature>
<keyword evidence="1" id="KW-0732">Signal</keyword>
<gene>
    <name evidence="2" type="ORF">HW532_03385</name>
</gene>
<sequence length="161" mass="16865">MCATLRSVGAMGLAAIAMAGLAPAAGAAGDGTIALELNRLEQRDDTCRLTLLFTNRLDSAVDTLEIETVLFDREKRVERFVVFKSRPLKPGKIRAQQFDLTGLRCDGVGSVLVNDVTACKAGDLDAAGCLARIAPSTRGDVPLVISADDSASADSGNPETE</sequence>
<accession>A0A7S8C1V8</accession>
<organism evidence="2 3">
    <name type="scientific">Kaustia mangrovi</name>
    <dbReference type="NCBI Taxonomy" id="2593653"/>
    <lineage>
        <taxon>Bacteria</taxon>
        <taxon>Pseudomonadati</taxon>
        <taxon>Pseudomonadota</taxon>
        <taxon>Alphaproteobacteria</taxon>
        <taxon>Hyphomicrobiales</taxon>
        <taxon>Parvibaculaceae</taxon>
        <taxon>Kaustia</taxon>
    </lineage>
</organism>
<name>A0A7S8C1V8_9HYPH</name>
<dbReference type="AlphaFoldDB" id="A0A7S8C1V8"/>
<dbReference type="RefSeq" id="WP_213163069.1">
    <property type="nucleotide sequence ID" value="NZ_CP058214.1"/>
</dbReference>
<dbReference type="EMBL" id="CP058214">
    <property type="protein sequence ID" value="QPC41841.1"/>
    <property type="molecule type" value="Genomic_DNA"/>
</dbReference>
<reference evidence="2 3" key="1">
    <citation type="submission" date="2020-06" db="EMBL/GenBank/DDBJ databases">
        <title>Genome sequence of 2 isolates from Red Sea Mangroves.</title>
        <authorList>
            <person name="Sefrji F."/>
            <person name="Michoud G."/>
            <person name="Merlino G."/>
            <person name="Daffonchio D."/>
        </authorList>
    </citation>
    <scope>NUCLEOTIDE SEQUENCE [LARGE SCALE GENOMIC DNA]</scope>
    <source>
        <strain evidence="2 3">R1DC25</strain>
    </source>
</reference>
<evidence type="ECO:0000313" key="2">
    <source>
        <dbReference type="EMBL" id="QPC41841.1"/>
    </source>
</evidence>
<feature type="chain" id="PRO_5032656229" description="Tat pathway signal sequence domain protein" evidence="1">
    <location>
        <begin position="28"/>
        <end position="161"/>
    </location>
</feature>
<proteinExistence type="predicted"/>
<evidence type="ECO:0008006" key="4">
    <source>
        <dbReference type="Google" id="ProtNLM"/>
    </source>
</evidence>
<protein>
    <recommendedName>
        <fullName evidence="4">Tat pathway signal sequence domain protein</fullName>
    </recommendedName>
</protein>
<dbReference type="KEGG" id="kmn:HW532_03385"/>
<evidence type="ECO:0000256" key="1">
    <source>
        <dbReference type="SAM" id="SignalP"/>
    </source>
</evidence>